<dbReference type="PATRIC" id="fig|1454001.3.peg.3627"/>
<dbReference type="GO" id="GO:0032259">
    <property type="term" value="P:methylation"/>
    <property type="evidence" value="ECO:0007669"/>
    <property type="project" value="UniProtKB-KW"/>
</dbReference>
<evidence type="ECO:0000259" key="10">
    <source>
        <dbReference type="Pfam" id="PF13847"/>
    </source>
</evidence>
<dbReference type="InterPro" id="IPR026669">
    <property type="entry name" value="Arsenite_MeTrfase-like"/>
</dbReference>
<comment type="caution">
    <text evidence="11">The sequence shown here is derived from an EMBL/GenBank/DDBJ whole genome shotgun (WGS) entry which is preliminary data.</text>
</comment>
<dbReference type="SUPFAM" id="SSF53335">
    <property type="entry name" value="S-adenosyl-L-methionine-dependent methyltransferases"/>
    <property type="match status" value="1"/>
</dbReference>
<keyword evidence="12" id="KW-1185">Reference proteome</keyword>
<evidence type="ECO:0000256" key="3">
    <source>
        <dbReference type="ARBA" id="ARBA00034487"/>
    </source>
</evidence>
<dbReference type="CDD" id="cd02440">
    <property type="entry name" value="AdoMet_MTases"/>
    <property type="match status" value="1"/>
</dbReference>
<comment type="catalytic activity">
    <reaction evidence="7">
        <text>arsenic triglutathione + 2 [thioredoxin]-dithiol + 2 S-adenosyl-L-methionine + H2O = dimethylarsinous acid + 2 [thioredoxin]-disulfide + 3 glutathione + 2 S-adenosyl-L-homocysteine + 2 H(+)</text>
        <dbReference type="Rhea" id="RHEA:69464"/>
        <dbReference type="Rhea" id="RHEA-COMP:10698"/>
        <dbReference type="Rhea" id="RHEA-COMP:10700"/>
        <dbReference type="ChEBI" id="CHEBI:15377"/>
        <dbReference type="ChEBI" id="CHEBI:15378"/>
        <dbReference type="ChEBI" id="CHEBI:23808"/>
        <dbReference type="ChEBI" id="CHEBI:29950"/>
        <dbReference type="ChEBI" id="CHEBI:50058"/>
        <dbReference type="ChEBI" id="CHEBI:57856"/>
        <dbReference type="ChEBI" id="CHEBI:57925"/>
        <dbReference type="ChEBI" id="CHEBI:59789"/>
        <dbReference type="ChEBI" id="CHEBI:183640"/>
        <dbReference type="EC" id="2.1.1.137"/>
    </reaction>
</comment>
<comment type="similarity">
    <text evidence="3">Belongs to the methyltransferase superfamily. Arsenite methyltransferase family.</text>
</comment>
<accession>A0A011PFG7</accession>
<keyword evidence="2" id="KW-0949">S-adenosyl-L-methionine</keyword>
<evidence type="ECO:0000256" key="6">
    <source>
        <dbReference type="ARBA" id="ARBA00047941"/>
    </source>
</evidence>
<comment type="catalytic activity">
    <reaction evidence="6">
        <text>arsenic triglutathione + [thioredoxin]-dithiol + S-adenosyl-L-methionine + 2 H2O = methylarsonous acid + [thioredoxin]-disulfide + 3 glutathione + S-adenosyl-L-homocysteine + H(+)</text>
        <dbReference type="Rhea" id="RHEA:69460"/>
        <dbReference type="Rhea" id="RHEA-COMP:10698"/>
        <dbReference type="Rhea" id="RHEA-COMP:10700"/>
        <dbReference type="ChEBI" id="CHEBI:15377"/>
        <dbReference type="ChEBI" id="CHEBI:15378"/>
        <dbReference type="ChEBI" id="CHEBI:17826"/>
        <dbReference type="ChEBI" id="CHEBI:29950"/>
        <dbReference type="ChEBI" id="CHEBI:50058"/>
        <dbReference type="ChEBI" id="CHEBI:57856"/>
        <dbReference type="ChEBI" id="CHEBI:57925"/>
        <dbReference type="ChEBI" id="CHEBI:59789"/>
        <dbReference type="ChEBI" id="CHEBI:183640"/>
        <dbReference type="EC" id="2.1.1.137"/>
    </reaction>
</comment>
<dbReference type="STRING" id="1454001.AW08_03592"/>
<feature type="region of interest" description="Disordered" evidence="9">
    <location>
        <begin position="1"/>
        <end position="21"/>
    </location>
</feature>
<dbReference type="GO" id="GO:0030791">
    <property type="term" value="F:arsenite methyltransferase activity"/>
    <property type="evidence" value="ECO:0007669"/>
    <property type="project" value="UniProtKB-EC"/>
</dbReference>
<evidence type="ECO:0000256" key="8">
    <source>
        <dbReference type="ARBA" id="ARBA00048428"/>
    </source>
</evidence>
<name>A0A011PFG7_9PROT</name>
<dbReference type="Proteomes" id="UP000020218">
    <property type="component" value="Unassembled WGS sequence"/>
</dbReference>
<evidence type="ECO:0000256" key="5">
    <source>
        <dbReference type="ARBA" id="ARBA00034545"/>
    </source>
</evidence>
<organism evidence="11 12">
    <name type="scientific">Candidatus Accumulibacter adjunctus</name>
    <dbReference type="NCBI Taxonomy" id="1454001"/>
    <lineage>
        <taxon>Bacteria</taxon>
        <taxon>Pseudomonadati</taxon>
        <taxon>Pseudomonadota</taxon>
        <taxon>Betaproteobacteria</taxon>
        <taxon>Candidatus Accumulibacter</taxon>
    </lineage>
</organism>
<evidence type="ECO:0000256" key="4">
    <source>
        <dbReference type="ARBA" id="ARBA00034521"/>
    </source>
</evidence>
<dbReference type="Gene3D" id="3.40.50.150">
    <property type="entry name" value="Vaccinia Virus protein VP39"/>
    <property type="match status" value="1"/>
</dbReference>
<evidence type="ECO:0000256" key="1">
    <source>
        <dbReference type="ARBA" id="ARBA00022679"/>
    </source>
</evidence>
<feature type="domain" description="Methyltransferase" evidence="10">
    <location>
        <begin position="128"/>
        <end position="278"/>
    </location>
</feature>
<dbReference type="EMBL" id="JFAX01000031">
    <property type="protein sequence ID" value="EXI64969.1"/>
    <property type="molecule type" value="Genomic_DNA"/>
</dbReference>
<reference evidence="11" key="1">
    <citation type="submission" date="2014-02" db="EMBL/GenBank/DDBJ databases">
        <title>Expanding our view of genomic diversity in Candidatus Accumulibacter clades.</title>
        <authorList>
            <person name="Skennerton C.T."/>
            <person name="Barr J.J."/>
            <person name="Slater F.R."/>
            <person name="Bond P.L."/>
            <person name="Tyson G.W."/>
        </authorList>
    </citation>
    <scope>NUCLEOTIDE SEQUENCE [LARGE SCALE GENOMIC DNA]</scope>
</reference>
<dbReference type="InterPro" id="IPR025714">
    <property type="entry name" value="Methyltranfer_dom"/>
</dbReference>
<dbReference type="PANTHER" id="PTHR43675:SF8">
    <property type="entry name" value="ARSENITE METHYLTRANSFERASE"/>
    <property type="match status" value="1"/>
</dbReference>
<evidence type="ECO:0000313" key="11">
    <source>
        <dbReference type="EMBL" id="EXI64969.1"/>
    </source>
</evidence>
<keyword evidence="1 11" id="KW-0808">Transferase</keyword>
<dbReference type="EC" id="2.1.1.137" evidence="4"/>
<protein>
    <recommendedName>
        <fullName evidence="5">Arsenite methyltransferase</fullName>
        <ecNumber evidence="4">2.1.1.137</ecNumber>
    </recommendedName>
</protein>
<sequence length="416" mass="45935">MGRRFDGPPGPTLPPEPTKLPPSCKKLLATSYHVIFNCLPSRRFGRQPRPPSPADPAGPLLLLENPMHEIVKDYYGRQLQSSEDLKTSACCDASSAPAWLKPLLARIHPEVLSRYYGCGLVCPPALAGCRVLDLGSGSGRDVYALAQLVGAEGEVVGVDMTEEQLAVAERHRVYHRDAFGYDNVRFRHGYIERLDELGLEEGHFDVIVSNCVVNLCPDKEAVLRGALRLLKPGGEFYFADVYADRRVPDELRNDPVLYGECLGGALYWNDFQNLARQVGFGDPRLVDDRPLAITDAALQSRVGSLRFFSATWRLFRIGGLEPACEDYGQAVIYRGTLPEARQVFILDKHHAIEAGRVFPVCGNSFRMLAESRFAPHFDFIGDSARHFGIFAGCGSAMPFGSAEQPLRRADYDGGCC</sequence>
<dbReference type="InterPro" id="IPR029063">
    <property type="entry name" value="SAM-dependent_MTases_sf"/>
</dbReference>
<proteinExistence type="inferred from homology"/>
<dbReference type="Gene3D" id="3.40.5.100">
    <property type="match status" value="1"/>
</dbReference>
<evidence type="ECO:0000313" key="12">
    <source>
        <dbReference type="Proteomes" id="UP000020218"/>
    </source>
</evidence>
<gene>
    <name evidence="11" type="primary">ubiG_1</name>
    <name evidence="11" type="ORF">AW08_03592</name>
</gene>
<comment type="catalytic activity">
    <reaction evidence="8">
        <text>arsenic triglutathione + 3 [thioredoxin]-dithiol + 3 S-adenosyl-L-methionine = trimethylarsine + 3 [thioredoxin]-disulfide + 3 glutathione + 3 S-adenosyl-L-homocysteine + 3 H(+)</text>
        <dbReference type="Rhea" id="RHEA:69432"/>
        <dbReference type="Rhea" id="RHEA-COMP:10698"/>
        <dbReference type="Rhea" id="RHEA-COMP:10700"/>
        <dbReference type="ChEBI" id="CHEBI:15378"/>
        <dbReference type="ChEBI" id="CHEBI:27130"/>
        <dbReference type="ChEBI" id="CHEBI:29950"/>
        <dbReference type="ChEBI" id="CHEBI:50058"/>
        <dbReference type="ChEBI" id="CHEBI:57856"/>
        <dbReference type="ChEBI" id="CHEBI:57925"/>
        <dbReference type="ChEBI" id="CHEBI:59789"/>
        <dbReference type="ChEBI" id="CHEBI:183640"/>
        <dbReference type="EC" id="2.1.1.137"/>
    </reaction>
</comment>
<evidence type="ECO:0000256" key="9">
    <source>
        <dbReference type="SAM" id="MobiDB-lite"/>
    </source>
</evidence>
<evidence type="ECO:0000256" key="2">
    <source>
        <dbReference type="ARBA" id="ARBA00022691"/>
    </source>
</evidence>
<feature type="compositionally biased region" description="Pro residues" evidence="9">
    <location>
        <begin position="8"/>
        <end position="20"/>
    </location>
</feature>
<dbReference type="AlphaFoldDB" id="A0A011PFG7"/>
<dbReference type="PANTHER" id="PTHR43675">
    <property type="entry name" value="ARSENITE METHYLTRANSFERASE"/>
    <property type="match status" value="1"/>
</dbReference>
<dbReference type="Pfam" id="PF13847">
    <property type="entry name" value="Methyltransf_31"/>
    <property type="match status" value="1"/>
</dbReference>
<evidence type="ECO:0000256" key="7">
    <source>
        <dbReference type="ARBA" id="ARBA00047943"/>
    </source>
</evidence>
<keyword evidence="11" id="KW-0489">Methyltransferase</keyword>